<accession>J9DWT8</accession>
<dbReference type="Gene3D" id="2.60.120.200">
    <property type="match status" value="1"/>
</dbReference>
<dbReference type="AlphaFoldDB" id="J9DWT8"/>
<gene>
    <name evidence="1" type="ORF">WUBG_14846</name>
</gene>
<organism evidence="1 2">
    <name type="scientific">Wuchereria bancrofti</name>
    <dbReference type="NCBI Taxonomy" id="6293"/>
    <lineage>
        <taxon>Eukaryota</taxon>
        <taxon>Metazoa</taxon>
        <taxon>Ecdysozoa</taxon>
        <taxon>Nematoda</taxon>
        <taxon>Chromadorea</taxon>
        <taxon>Rhabditida</taxon>
        <taxon>Spirurina</taxon>
        <taxon>Spiruromorpha</taxon>
        <taxon>Filarioidea</taxon>
        <taxon>Onchocercidae</taxon>
        <taxon>Wuchereria</taxon>
    </lineage>
</organism>
<reference evidence="2" key="1">
    <citation type="submission" date="2012-08" db="EMBL/GenBank/DDBJ databases">
        <title>The Genome Sequence of Wuchereria bancrofti.</title>
        <authorList>
            <person name="Nutman T.B."/>
            <person name="Fink D.L."/>
            <person name="Russ C."/>
            <person name="Young S."/>
            <person name="Zeng Q."/>
            <person name="Koehrsen M."/>
            <person name="Alvarado L."/>
            <person name="Berlin A."/>
            <person name="Chapman S.B."/>
            <person name="Chen Z."/>
            <person name="Freedman E."/>
            <person name="Gellesch M."/>
            <person name="Goldberg J."/>
            <person name="Griggs A."/>
            <person name="Gujja S."/>
            <person name="Heilman E.R."/>
            <person name="Heiman D."/>
            <person name="Hepburn T."/>
            <person name="Howarth C."/>
            <person name="Jen D."/>
            <person name="Larson L."/>
            <person name="Lewis B."/>
            <person name="Mehta T."/>
            <person name="Park D."/>
            <person name="Pearson M."/>
            <person name="Roberts A."/>
            <person name="Saif S."/>
            <person name="Shea T."/>
            <person name="Shenoy N."/>
            <person name="Sisk P."/>
            <person name="Stolte C."/>
            <person name="Sykes S."/>
            <person name="Walk T."/>
            <person name="White J."/>
            <person name="Yandava C."/>
            <person name="Haas B."/>
            <person name="Henn M.R."/>
            <person name="Nusbaum C."/>
            <person name="Birren B."/>
        </authorList>
    </citation>
    <scope>NUCLEOTIDE SEQUENCE [LARGE SCALE GENOMIC DNA]</scope>
    <source>
        <strain evidence="2">NA</strain>
    </source>
</reference>
<protein>
    <recommendedName>
        <fullName evidence="3">Laminin G domain-containing protein</fullName>
    </recommendedName>
</protein>
<proteinExistence type="predicted"/>
<evidence type="ECO:0000313" key="2">
    <source>
        <dbReference type="Proteomes" id="UP000004810"/>
    </source>
</evidence>
<name>J9DWT8_WUCBA</name>
<evidence type="ECO:0000313" key="1">
    <source>
        <dbReference type="EMBL" id="EJW74246.1"/>
    </source>
</evidence>
<dbReference type="Proteomes" id="UP000004810">
    <property type="component" value="Unassembled WGS sequence"/>
</dbReference>
<sequence length="110" mass="13074">MEIEPRSTNDQLLAYQASDYNPKRSNYLALAIRRGKFVYLYSSADGNIEIESPDEVIINVPYHLDLKRFGNRAEVRINGTKITNSWQTFNIFARHKFIYWWYTIRNYSKS</sequence>
<dbReference type="SUPFAM" id="SSF49899">
    <property type="entry name" value="Concanavalin A-like lectins/glucanases"/>
    <property type="match status" value="1"/>
</dbReference>
<evidence type="ECO:0008006" key="3">
    <source>
        <dbReference type="Google" id="ProtNLM"/>
    </source>
</evidence>
<dbReference type="InterPro" id="IPR013320">
    <property type="entry name" value="ConA-like_dom_sf"/>
</dbReference>
<comment type="caution">
    <text evidence="1">The sequence shown here is derived from an EMBL/GenBank/DDBJ whole genome shotgun (WGS) entry which is preliminary data.</text>
</comment>
<dbReference type="EMBL" id="ADBV01012610">
    <property type="protein sequence ID" value="EJW74246.1"/>
    <property type="molecule type" value="Genomic_DNA"/>
</dbReference>